<feature type="transmembrane region" description="Helical" evidence="1">
    <location>
        <begin position="59"/>
        <end position="86"/>
    </location>
</feature>
<accession>A0ABU2FYI7</accession>
<evidence type="ECO:0008006" key="4">
    <source>
        <dbReference type="Google" id="ProtNLM"/>
    </source>
</evidence>
<dbReference type="EMBL" id="JAMQOQ010000001">
    <property type="protein sequence ID" value="MDS0293595.1"/>
    <property type="molecule type" value="Genomic_DNA"/>
</dbReference>
<organism evidence="2 3">
    <name type="scientific">Halogeometricum luteum</name>
    <dbReference type="NCBI Taxonomy" id="2950537"/>
    <lineage>
        <taxon>Archaea</taxon>
        <taxon>Methanobacteriati</taxon>
        <taxon>Methanobacteriota</taxon>
        <taxon>Stenosarchaea group</taxon>
        <taxon>Halobacteria</taxon>
        <taxon>Halobacteriales</taxon>
        <taxon>Haloferacaceae</taxon>
        <taxon>Halogeometricum</taxon>
    </lineage>
</organism>
<name>A0ABU2FYI7_9EURY</name>
<protein>
    <recommendedName>
        <fullName evidence="4">DUF4190 domain-containing protein</fullName>
    </recommendedName>
</protein>
<evidence type="ECO:0000256" key="1">
    <source>
        <dbReference type="SAM" id="Phobius"/>
    </source>
</evidence>
<keyword evidence="1" id="KW-0472">Membrane</keyword>
<evidence type="ECO:0000313" key="2">
    <source>
        <dbReference type="EMBL" id="MDS0293595.1"/>
    </source>
</evidence>
<proteinExistence type="predicted"/>
<dbReference type="RefSeq" id="WP_310927403.1">
    <property type="nucleotide sequence ID" value="NZ_JAMQOQ010000001.1"/>
</dbReference>
<sequence length="94" mass="9739">MTLLHSSAVRALGPTPLFPGIPGGPELLVIFLLGFVLGVAPAIFVHYDAGKNDNPHRLLWTVATLIGGLAGSLIGAGIVIVLYLVVGREQGRTA</sequence>
<keyword evidence="1" id="KW-0812">Transmembrane</keyword>
<gene>
    <name evidence="2" type="ORF">NDI79_05320</name>
</gene>
<comment type="caution">
    <text evidence="2">The sequence shown here is derived from an EMBL/GenBank/DDBJ whole genome shotgun (WGS) entry which is preliminary data.</text>
</comment>
<reference evidence="2 3" key="1">
    <citation type="submission" date="2022-06" db="EMBL/GenBank/DDBJ databases">
        <title>Halogeometricum sp. a new haloarchaeum isolate from saline soil.</title>
        <authorList>
            <person name="Strakova D."/>
            <person name="Galisteo C."/>
            <person name="Sanchez-Porro C."/>
            <person name="Ventosa A."/>
        </authorList>
    </citation>
    <scope>NUCLEOTIDE SEQUENCE [LARGE SCALE GENOMIC DNA]</scope>
    <source>
        <strain evidence="3">S3BR25-2</strain>
    </source>
</reference>
<keyword evidence="1" id="KW-1133">Transmembrane helix</keyword>
<keyword evidence="3" id="KW-1185">Reference proteome</keyword>
<feature type="transmembrane region" description="Helical" evidence="1">
    <location>
        <begin position="27"/>
        <end position="47"/>
    </location>
</feature>
<evidence type="ECO:0000313" key="3">
    <source>
        <dbReference type="Proteomes" id="UP001254813"/>
    </source>
</evidence>
<dbReference type="Proteomes" id="UP001254813">
    <property type="component" value="Unassembled WGS sequence"/>
</dbReference>